<evidence type="ECO:0000256" key="2">
    <source>
        <dbReference type="ARBA" id="ARBA00008098"/>
    </source>
</evidence>
<dbReference type="InterPro" id="IPR006170">
    <property type="entry name" value="PBP/GOBP"/>
</dbReference>
<evidence type="ECO:0000256" key="5">
    <source>
        <dbReference type="SAM" id="SignalP"/>
    </source>
</evidence>
<reference evidence="6" key="1">
    <citation type="submission" date="2016-12" db="EMBL/GenBank/DDBJ databases">
        <title>Identification and sex expression profile of odorant-binding proteins in the Trichogramma japonicum using RNA-seq.</title>
        <authorList>
            <person name="Wu J."/>
        </authorList>
    </citation>
    <scope>NUCLEOTIDE SEQUENCE</scope>
</reference>
<comment type="subcellular location">
    <subcellularLocation>
        <location evidence="1">Secreted</location>
    </subcellularLocation>
</comment>
<keyword evidence="4 5" id="KW-0732">Signal</keyword>
<dbReference type="AlphaFoldDB" id="A0A2K5B194"/>
<accession>A0A2K5B194</accession>
<dbReference type="GO" id="GO:0007608">
    <property type="term" value="P:sensory perception of smell"/>
    <property type="evidence" value="ECO:0007669"/>
    <property type="project" value="TreeGrafter"/>
</dbReference>
<sequence>MKTALVFLAVCLAVTFASTLKDEQKAKLREFKEGCIKESGVDAAIVDGIVKGGPITRGEKIDCFSACMLKKIGIMTADGAIDVEAARGKVKTTNADPDKANKVIDACKDLTGKDACETGGNVFSCFITKKDFPVLD</sequence>
<dbReference type="GO" id="GO:0005615">
    <property type="term" value="C:extracellular space"/>
    <property type="evidence" value="ECO:0007669"/>
    <property type="project" value="TreeGrafter"/>
</dbReference>
<dbReference type="EMBL" id="KY391812">
    <property type="protein sequence ID" value="ASA40282.1"/>
    <property type="molecule type" value="mRNA"/>
</dbReference>
<dbReference type="PANTHER" id="PTHR11857:SF43">
    <property type="entry name" value="GEO07291P1-RELATED"/>
    <property type="match status" value="1"/>
</dbReference>
<evidence type="ECO:0000313" key="6">
    <source>
        <dbReference type="EMBL" id="ASA40282.1"/>
    </source>
</evidence>
<name>A0A2K5B194_9HYME</name>
<dbReference type="GO" id="GO:0005549">
    <property type="term" value="F:odorant binding"/>
    <property type="evidence" value="ECO:0007669"/>
    <property type="project" value="InterPro"/>
</dbReference>
<proteinExistence type="evidence at transcript level"/>
<dbReference type="CDD" id="cd23992">
    <property type="entry name" value="PBP_GOBP"/>
    <property type="match status" value="1"/>
</dbReference>
<evidence type="ECO:0000256" key="3">
    <source>
        <dbReference type="ARBA" id="ARBA00022525"/>
    </source>
</evidence>
<evidence type="ECO:0000256" key="4">
    <source>
        <dbReference type="ARBA" id="ARBA00022729"/>
    </source>
</evidence>
<protein>
    <submittedName>
        <fullName evidence="6">OBP8</fullName>
    </submittedName>
</protein>
<dbReference type="PANTHER" id="PTHR11857">
    <property type="entry name" value="ODORANT BINDING PROTEIN-RELATED"/>
    <property type="match status" value="1"/>
</dbReference>
<evidence type="ECO:0000256" key="1">
    <source>
        <dbReference type="ARBA" id="ARBA00004613"/>
    </source>
</evidence>
<feature type="signal peptide" evidence="5">
    <location>
        <begin position="1"/>
        <end position="19"/>
    </location>
</feature>
<dbReference type="SMART" id="SM00708">
    <property type="entry name" value="PhBP"/>
    <property type="match status" value="1"/>
</dbReference>
<dbReference type="SUPFAM" id="SSF47565">
    <property type="entry name" value="Insect pheromone/odorant-binding proteins"/>
    <property type="match status" value="1"/>
</dbReference>
<keyword evidence="3" id="KW-0964">Secreted</keyword>
<dbReference type="InterPro" id="IPR036728">
    <property type="entry name" value="PBP_GOBP_sf"/>
</dbReference>
<organism evidence="6">
    <name type="scientific">Trichogramma japonicum</name>
    <dbReference type="NCBI Taxonomy" id="311206"/>
    <lineage>
        <taxon>Eukaryota</taxon>
        <taxon>Metazoa</taxon>
        <taxon>Ecdysozoa</taxon>
        <taxon>Arthropoda</taxon>
        <taxon>Hexapoda</taxon>
        <taxon>Insecta</taxon>
        <taxon>Pterygota</taxon>
        <taxon>Neoptera</taxon>
        <taxon>Endopterygota</taxon>
        <taxon>Hymenoptera</taxon>
        <taxon>Apocrita</taxon>
        <taxon>Proctotrupomorpha</taxon>
        <taxon>Chalcidoidea</taxon>
        <taxon>Trichogrammatidae</taxon>
        <taxon>Trichogramma</taxon>
    </lineage>
</organism>
<dbReference type="Pfam" id="PF01395">
    <property type="entry name" value="PBP_GOBP"/>
    <property type="match status" value="1"/>
</dbReference>
<dbReference type="Gene3D" id="1.10.238.20">
    <property type="entry name" value="Pheromone/general odorant binding protein domain"/>
    <property type="match status" value="1"/>
</dbReference>
<feature type="chain" id="PRO_5014413997" evidence="5">
    <location>
        <begin position="20"/>
        <end position="136"/>
    </location>
</feature>
<comment type="similarity">
    <text evidence="2">Belongs to the PBP/GOBP family.</text>
</comment>